<gene>
    <name evidence="1" type="ORF">Vadar_003402</name>
</gene>
<name>A0ACB7WXM3_9ERIC</name>
<dbReference type="Proteomes" id="UP000828048">
    <property type="component" value="Chromosome 2"/>
</dbReference>
<proteinExistence type="predicted"/>
<reference evidence="1 2" key="1">
    <citation type="journal article" date="2021" name="Hortic Res">
        <title>High-quality reference genome and annotation aids understanding of berry development for evergreen blueberry (Vaccinium darrowii).</title>
        <authorList>
            <person name="Yu J."/>
            <person name="Hulse-Kemp A.M."/>
            <person name="Babiker E."/>
            <person name="Staton M."/>
        </authorList>
    </citation>
    <scope>NUCLEOTIDE SEQUENCE [LARGE SCALE GENOMIC DNA]</scope>
    <source>
        <strain evidence="2">cv. NJ 8807/NJ 8810</strain>
        <tissue evidence="1">Young leaf</tissue>
    </source>
</reference>
<organism evidence="1 2">
    <name type="scientific">Vaccinium darrowii</name>
    <dbReference type="NCBI Taxonomy" id="229202"/>
    <lineage>
        <taxon>Eukaryota</taxon>
        <taxon>Viridiplantae</taxon>
        <taxon>Streptophyta</taxon>
        <taxon>Embryophyta</taxon>
        <taxon>Tracheophyta</taxon>
        <taxon>Spermatophyta</taxon>
        <taxon>Magnoliopsida</taxon>
        <taxon>eudicotyledons</taxon>
        <taxon>Gunneridae</taxon>
        <taxon>Pentapetalae</taxon>
        <taxon>asterids</taxon>
        <taxon>Ericales</taxon>
        <taxon>Ericaceae</taxon>
        <taxon>Vaccinioideae</taxon>
        <taxon>Vaccinieae</taxon>
        <taxon>Vaccinium</taxon>
    </lineage>
</organism>
<sequence length="913" mass="103811">MKSISNGVMVCQSIQEVIVDICPMVRRLSLSLPMDSEQARALPGLESIAGQKDWYEAKFTEEIVNEVKRKLRGKHLTVVDHQGSNQILIPPTKDFVEFTEARNTENVWECLMNDEVSKIGVYGMGGIGKTTIMKHIHNQLISLGKFIVYWVTVSKPFSITNIQSDIAKAVKLSFSDDKDELRRATELYATLSQNKQYVIILDDLWETFALDIVGIPEPTPDNMCKIVITTRSLDVCRMMDCATVEVKLLMEQEALTLFLKKAVKDDMVLAPEVKVTAAKVAKECAGLPLAIVTVAGSMRGLNGIHYWRNALDELINSTKDAVNVESEVFEQLKFSYSQLGDKVLQDCFLYCSLYPEDHAIPVKELLELWIVEELIVGKNSIQAMFDKGHDIIRILTSRCLLESFTDELGGECLRMHDLIRDMALRITRSSPRFMVKAGERQESVPDEDWSEDLEKISFMYSQIRELPIRPPVCPQLTTLLLNETGLEEISDSFFTNMPRLQVLDLSDNKIKLLPESISNLEKLRALILVDCLQLRYVPSLKKLKALKVFILTSSSIEEVPEGIEELVNLTKLDLENNQKLGLFPGWKLRRLLKLQFLRIDGTEVHTRVEDLMFLRELKVVAVQFDNVNGLNKYVKSHQFQGLERYRLLTGEGIDGSPLGEKEVCVRSSSEPFRSDQLFLPVDIDFFQLEAVDDLTCLSAIPSLKDARYLRGCVVRRCHGLESIFSSSFLEDGQISLQTVESFYMFELSKFRVLFDGIAPPHSIYFNLKELSFWKCEIMKNIFPVQFLQNFPNLEKLAICYCNNVEDIIVEIEEMSDRGNSISLQKLKSLELSGLPSLKSIYNGVIVCQSIEEVLVFDCPALRRLPLSVSMGSEQATSLPSLKYIRGKGEWWKSLEWDDPNIKTSLEPFFRDTG</sequence>
<evidence type="ECO:0000313" key="2">
    <source>
        <dbReference type="Proteomes" id="UP000828048"/>
    </source>
</evidence>
<comment type="caution">
    <text evidence="1">The sequence shown here is derived from an EMBL/GenBank/DDBJ whole genome shotgun (WGS) entry which is preliminary data.</text>
</comment>
<keyword evidence="2" id="KW-1185">Reference proteome</keyword>
<dbReference type="EMBL" id="CM037152">
    <property type="protein sequence ID" value="KAH7833136.1"/>
    <property type="molecule type" value="Genomic_DNA"/>
</dbReference>
<accession>A0ACB7WXM3</accession>
<evidence type="ECO:0000313" key="1">
    <source>
        <dbReference type="EMBL" id="KAH7833136.1"/>
    </source>
</evidence>
<protein>
    <submittedName>
        <fullName evidence="1">Uncharacterized protein</fullName>
    </submittedName>
</protein>